<dbReference type="InterPro" id="IPR001763">
    <property type="entry name" value="Rhodanese-like_dom"/>
</dbReference>
<dbReference type="SMART" id="SM00450">
    <property type="entry name" value="RHOD"/>
    <property type="match status" value="1"/>
</dbReference>
<sequence>MSSGRALRPALNSVRQLIGAVGFRQYSIAAAHPALLRTARPSRPGPASATQFIAGTRRYSQQTESKIWNFEDVQKLAKQSKPEVVIVDVREPGELKSTGHIPHSINIPITTSPDSFHITEEEFEDRFGYPRPEKDQEVVFYCKAGVRSRAAAGLAREAGWEKVGEYPGSWVDWAGKGGDVER</sequence>
<keyword evidence="3" id="KW-1185">Reference proteome</keyword>
<dbReference type="Gene3D" id="3.40.250.10">
    <property type="entry name" value="Rhodanese-like domain"/>
    <property type="match status" value="1"/>
</dbReference>
<evidence type="ECO:0000313" key="3">
    <source>
        <dbReference type="Proteomes" id="UP001140453"/>
    </source>
</evidence>
<dbReference type="InterPro" id="IPR036873">
    <property type="entry name" value="Rhodanese-like_dom_sf"/>
</dbReference>
<feature type="domain" description="Rhodanese" evidence="1">
    <location>
        <begin position="80"/>
        <end position="182"/>
    </location>
</feature>
<dbReference type="AlphaFoldDB" id="A0A9W8YRY5"/>
<dbReference type="CDD" id="cd01519">
    <property type="entry name" value="RHOD_HSP67B2"/>
    <property type="match status" value="1"/>
</dbReference>
<dbReference type="GO" id="GO:0004792">
    <property type="term" value="F:thiosulfate-cyanide sulfurtransferase activity"/>
    <property type="evidence" value="ECO:0007669"/>
    <property type="project" value="TreeGrafter"/>
</dbReference>
<dbReference type="EMBL" id="JAPEVB010000004">
    <property type="protein sequence ID" value="KAJ4390024.1"/>
    <property type="molecule type" value="Genomic_DNA"/>
</dbReference>
<evidence type="ECO:0000313" key="2">
    <source>
        <dbReference type="EMBL" id="KAJ4390024.1"/>
    </source>
</evidence>
<dbReference type="OrthoDB" id="566238at2759"/>
<dbReference type="PANTHER" id="PTHR44086:SF10">
    <property type="entry name" value="THIOSULFATE SULFURTRANSFERASE_RHODANESE-LIKE DOMAIN-CONTAINING PROTEIN 3"/>
    <property type="match status" value="1"/>
</dbReference>
<organism evidence="2 3">
    <name type="scientific">Gnomoniopsis smithogilvyi</name>
    <dbReference type="NCBI Taxonomy" id="1191159"/>
    <lineage>
        <taxon>Eukaryota</taxon>
        <taxon>Fungi</taxon>
        <taxon>Dikarya</taxon>
        <taxon>Ascomycota</taxon>
        <taxon>Pezizomycotina</taxon>
        <taxon>Sordariomycetes</taxon>
        <taxon>Sordariomycetidae</taxon>
        <taxon>Diaporthales</taxon>
        <taxon>Gnomoniaceae</taxon>
        <taxon>Gnomoniopsis</taxon>
    </lineage>
</organism>
<dbReference type="SUPFAM" id="SSF52821">
    <property type="entry name" value="Rhodanese/Cell cycle control phosphatase"/>
    <property type="match status" value="1"/>
</dbReference>
<proteinExistence type="predicted"/>
<dbReference type="GO" id="GO:0005739">
    <property type="term" value="C:mitochondrion"/>
    <property type="evidence" value="ECO:0007669"/>
    <property type="project" value="TreeGrafter"/>
</dbReference>
<gene>
    <name evidence="2" type="primary">RDL2</name>
    <name evidence="2" type="ORF">N0V93_007497</name>
</gene>
<dbReference type="Pfam" id="PF00581">
    <property type="entry name" value="Rhodanese"/>
    <property type="match status" value="1"/>
</dbReference>
<evidence type="ECO:0000259" key="1">
    <source>
        <dbReference type="PROSITE" id="PS50206"/>
    </source>
</evidence>
<comment type="caution">
    <text evidence="2">The sequence shown here is derived from an EMBL/GenBank/DDBJ whole genome shotgun (WGS) entry which is preliminary data.</text>
</comment>
<protein>
    <submittedName>
        <fullName evidence="2">Thiosulfate sulfurtransferase rdl2, mitochondrial</fullName>
    </submittedName>
</protein>
<dbReference type="PANTHER" id="PTHR44086">
    <property type="entry name" value="THIOSULFATE SULFURTRANSFERASE RDL2, MITOCHONDRIAL-RELATED"/>
    <property type="match status" value="1"/>
</dbReference>
<name>A0A9W8YRY5_9PEZI</name>
<dbReference type="PROSITE" id="PS50206">
    <property type="entry name" value="RHODANESE_3"/>
    <property type="match status" value="1"/>
</dbReference>
<reference evidence="2" key="1">
    <citation type="submission" date="2022-10" db="EMBL/GenBank/DDBJ databases">
        <title>Tapping the CABI collections for fungal endophytes: first genome assemblies for Collariella, Neodidymelliopsis, Ascochyta clinopodiicola, Didymella pomorum, Didymosphaeria variabile, Neocosmospora piperis and Neocucurbitaria cava.</title>
        <authorList>
            <person name="Hill R."/>
        </authorList>
    </citation>
    <scope>NUCLEOTIDE SEQUENCE</scope>
    <source>
        <strain evidence="2">IMI 355082</strain>
    </source>
</reference>
<accession>A0A9W8YRY5</accession>
<dbReference type="Proteomes" id="UP001140453">
    <property type="component" value="Unassembled WGS sequence"/>
</dbReference>